<dbReference type="OrthoDB" id="5402100at2"/>
<keyword evidence="1" id="KW-0812">Transmembrane</keyword>
<proteinExistence type="predicted"/>
<comment type="caution">
    <text evidence="2">The sequence shown here is derived from an EMBL/GenBank/DDBJ whole genome shotgun (WGS) entry which is preliminary data.</text>
</comment>
<keyword evidence="3" id="KW-1185">Reference proteome</keyword>
<protein>
    <recommendedName>
        <fullName evidence="4">SdpI/YhfL family protein</fullName>
    </recommendedName>
</protein>
<feature type="transmembrane region" description="Helical" evidence="1">
    <location>
        <begin position="85"/>
        <end position="105"/>
    </location>
</feature>
<dbReference type="RefSeq" id="WP_124222531.1">
    <property type="nucleotide sequence ID" value="NZ_RKQL01000003.1"/>
</dbReference>
<feature type="transmembrane region" description="Helical" evidence="1">
    <location>
        <begin position="59"/>
        <end position="79"/>
    </location>
</feature>
<name>A0A3N4UD69_9BURK</name>
<keyword evidence="1" id="KW-1133">Transmembrane helix</keyword>
<reference evidence="2 3" key="1">
    <citation type="submission" date="2018-11" db="EMBL/GenBank/DDBJ databases">
        <title>Genomic Encyclopedia of Type Strains, Phase IV (KMG-IV): sequencing the most valuable type-strain genomes for metagenomic binning, comparative biology and taxonomic classification.</title>
        <authorList>
            <person name="Goeker M."/>
        </authorList>
    </citation>
    <scope>NUCLEOTIDE SEQUENCE [LARGE SCALE GENOMIC DNA]</scope>
    <source>
        <strain evidence="2 3">DSM 101684</strain>
    </source>
</reference>
<sequence>MVFDVSVALSWILYLALFPIAFVWLRRAWRIGVRRDFSEVALRRGESPPNAEKYAPYDLALHLIAGGIVAFVIVSVALGELEYQTWTAIAGSTIWCKVFLSYALARQAHSAAGKAKT</sequence>
<evidence type="ECO:0000313" key="2">
    <source>
        <dbReference type="EMBL" id="RPE67778.1"/>
    </source>
</evidence>
<organism evidence="2 3">
    <name type="scientific">Tibeticola sediminis</name>
    <dbReference type="NCBI Taxonomy" id="1917811"/>
    <lineage>
        <taxon>Bacteria</taxon>
        <taxon>Pseudomonadati</taxon>
        <taxon>Pseudomonadota</taxon>
        <taxon>Betaproteobacteria</taxon>
        <taxon>Burkholderiales</taxon>
        <taxon>Comamonadaceae</taxon>
        <taxon>Tibeticola</taxon>
    </lineage>
</organism>
<keyword evidence="1" id="KW-0472">Membrane</keyword>
<dbReference type="EMBL" id="RKQL01000003">
    <property type="protein sequence ID" value="RPE67778.1"/>
    <property type="molecule type" value="Genomic_DNA"/>
</dbReference>
<dbReference type="AlphaFoldDB" id="A0A3N4UD69"/>
<gene>
    <name evidence="2" type="ORF">EDC62_1662</name>
</gene>
<evidence type="ECO:0000256" key="1">
    <source>
        <dbReference type="SAM" id="Phobius"/>
    </source>
</evidence>
<dbReference type="Proteomes" id="UP000272193">
    <property type="component" value="Unassembled WGS sequence"/>
</dbReference>
<evidence type="ECO:0008006" key="4">
    <source>
        <dbReference type="Google" id="ProtNLM"/>
    </source>
</evidence>
<feature type="transmembrane region" description="Helical" evidence="1">
    <location>
        <begin position="6"/>
        <end position="25"/>
    </location>
</feature>
<evidence type="ECO:0000313" key="3">
    <source>
        <dbReference type="Proteomes" id="UP000272193"/>
    </source>
</evidence>
<accession>A0A3N4UD69</accession>